<protein>
    <recommendedName>
        <fullName evidence="4">NADH dehydrogenase subunit 6</fullName>
    </recommendedName>
</protein>
<evidence type="ECO:0008006" key="4">
    <source>
        <dbReference type="Google" id="ProtNLM"/>
    </source>
</evidence>
<sequence>MFANKVWNGVALQFVSMVMAQILTVSHVLGVGNILLPYALDEKVLKMLLPNNRNIWIGLVIYSGAISFIIFLASAMAVCSVLLITSLFKRNHQLVKAYLLFSTFMLVTSIYFYFLYESMLITDSIINLQRVLSILINVLYLIVMKSYDSENVCTTCSIKNREY</sequence>
<accession>A0ABN8HUU2</accession>
<evidence type="ECO:0000313" key="3">
    <source>
        <dbReference type="Proteomes" id="UP000837857"/>
    </source>
</evidence>
<feature type="non-terminal residue" evidence="2">
    <location>
        <position position="1"/>
    </location>
</feature>
<feature type="transmembrane region" description="Helical" evidence="1">
    <location>
        <begin position="126"/>
        <end position="143"/>
    </location>
</feature>
<feature type="transmembrane region" description="Helical" evidence="1">
    <location>
        <begin position="55"/>
        <end position="85"/>
    </location>
</feature>
<keyword evidence="1" id="KW-0472">Membrane</keyword>
<evidence type="ECO:0000313" key="2">
    <source>
        <dbReference type="EMBL" id="CAH2041667.1"/>
    </source>
</evidence>
<evidence type="ECO:0000256" key="1">
    <source>
        <dbReference type="SAM" id="Phobius"/>
    </source>
</evidence>
<keyword evidence="3" id="KW-1185">Reference proteome</keyword>
<proteinExistence type="predicted"/>
<name>A0ABN8HUU2_9NEOP</name>
<feature type="transmembrane region" description="Helical" evidence="1">
    <location>
        <begin position="97"/>
        <end position="114"/>
    </location>
</feature>
<gene>
    <name evidence="2" type="ORF">IPOD504_LOCUS3330</name>
</gene>
<feature type="transmembrane region" description="Helical" evidence="1">
    <location>
        <begin position="12"/>
        <end position="35"/>
    </location>
</feature>
<keyword evidence="1" id="KW-1133">Transmembrane helix</keyword>
<dbReference type="Proteomes" id="UP000837857">
    <property type="component" value="Chromosome 13"/>
</dbReference>
<keyword evidence="1" id="KW-0812">Transmembrane</keyword>
<dbReference type="EMBL" id="OW152825">
    <property type="protein sequence ID" value="CAH2041667.1"/>
    <property type="molecule type" value="Genomic_DNA"/>
</dbReference>
<reference evidence="2" key="1">
    <citation type="submission" date="2022-03" db="EMBL/GenBank/DDBJ databases">
        <authorList>
            <person name="Martin H S."/>
        </authorList>
    </citation>
    <scope>NUCLEOTIDE SEQUENCE</scope>
</reference>
<organism evidence="2 3">
    <name type="scientific">Iphiclides podalirius</name>
    <name type="common">scarce swallowtail</name>
    <dbReference type="NCBI Taxonomy" id="110791"/>
    <lineage>
        <taxon>Eukaryota</taxon>
        <taxon>Metazoa</taxon>
        <taxon>Ecdysozoa</taxon>
        <taxon>Arthropoda</taxon>
        <taxon>Hexapoda</taxon>
        <taxon>Insecta</taxon>
        <taxon>Pterygota</taxon>
        <taxon>Neoptera</taxon>
        <taxon>Endopterygota</taxon>
        <taxon>Lepidoptera</taxon>
        <taxon>Glossata</taxon>
        <taxon>Ditrysia</taxon>
        <taxon>Papilionoidea</taxon>
        <taxon>Papilionidae</taxon>
        <taxon>Papilioninae</taxon>
        <taxon>Iphiclides</taxon>
    </lineage>
</organism>